<evidence type="ECO:0000313" key="1">
    <source>
        <dbReference type="EMBL" id="CAB4305231.1"/>
    </source>
</evidence>
<organism evidence="1 2">
    <name type="scientific">Prunus armeniaca</name>
    <name type="common">Apricot</name>
    <name type="synonym">Armeniaca vulgaris</name>
    <dbReference type="NCBI Taxonomy" id="36596"/>
    <lineage>
        <taxon>Eukaryota</taxon>
        <taxon>Viridiplantae</taxon>
        <taxon>Streptophyta</taxon>
        <taxon>Embryophyta</taxon>
        <taxon>Tracheophyta</taxon>
        <taxon>Spermatophyta</taxon>
        <taxon>Magnoliopsida</taxon>
        <taxon>eudicotyledons</taxon>
        <taxon>Gunneridae</taxon>
        <taxon>Pentapetalae</taxon>
        <taxon>rosids</taxon>
        <taxon>fabids</taxon>
        <taxon>Rosales</taxon>
        <taxon>Rosaceae</taxon>
        <taxon>Amygdaloideae</taxon>
        <taxon>Amygdaleae</taxon>
        <taxon>Prunus</taxon>
    </lineage>
</organism>
<protein>
    <submittedName>
        <fullName evidence="1">Uncharacterized protein</fullName>
    </submittedName>
</protein>
<evidence type="ECO:0000313" key="2">
    <source>
        <dbReference type="Proteomes" id="UP000507245"/>
    </source>
</evidence>
<accession>A0A6J5WXT6</accession>
<proteinExistence type="predicted"/>
<sequence>MFLDFAWRDLDFAYDTISAFASRPDEQMAASSTVDSSSTRPCKKISLLPRCEMMQVPLMIFKEVLVLLVVKQIELPVSEADRTTG</sequence>
<keyword evidence="2" id="KW-1185">Reference proteome</keyword>
<dbReference type="Proteomes" id="UP000507245">
    <property type="component" value="Unassembled WGS sequence"/>
</dbReference>
<name>A0A6J5WXT6_PRUAR</name>
<gene>
    <name evidence="1" type="ORF">ORAREDHAP_LOCUS23138</name>
</gene>
<dbReference type="OrthoDB" id="850284at2759"/>
<dbReference type="AlphaFoldDB" id="A0A6J5WXT6"/>
<reference evidence="2" key="1">
    <citation type="journal article" date="2020" name="Genome Biol.">
        <title>Gamete binning: chromosome-level and haplotype-resolved genome assembly enabled by high-throughput single-cell sequencing of gamete genomes.</title>
        <authorList>
            <person name="Campoy J.A."/>
            <person name="Sun H."/>
            <person name="Goel M."/>
            <person name="Jiao W.-B."/>
            <person name="Folz-Donahue K."/>
            <person name="Wang N."/>
            <person name="Rubio M."/>
            <person name="Liu C."/>
            <person name="Kukat C."/>
            <person name="Ruiz D."/>
            <person name="Huettel B."/>
            <person name="Schneeberger K."/>
        </authorList>
    </citation>
    <scope>NUCLEOTIDE SEQUENCE [LARGE SCALE GENOMIC DNA]</scope>
    <source>
        <strain evidence="2">cv. Rojo Pasion</strain>
    </source>
</reference>
<dbReference type="EMBL" id="CAEKKB010000003">
    <property type="protein sequence ID" value="CAB4305231.1"/>
    <property type="molecule type" value="Genomic_DNA"/>
</dbReference>